<dbReference type="EMBL" id="QKZV01000003">
    <property type="protein sequence ID" value="PZX63667.1"/>
    <property type="molecule type" value="Genomic_DNA"/>
</dbReference>
<comment type="caution">
    <text evidence="9">The sequence shown here is derived from an EMBL/GenBank/DDBJ whole genome shotgun (WGS) entry which is preliminary data.</text>
</comment>
<dbReference type="GO" id="GO:0004180">
    <property type="term" value="F:carboxypeptidase activity"/>
    <property type="evidence" value="ECO:0007669"/>
    <property type="project" value="UniProtKB-KW"/>
</dbReference>
<dbReference type="InterPro" id="IPR039426">
    <property type="entry name" value="TonB-dep_rcpt-like"/>
</dbReference>
<keyword evidence="9" id="KW-0121">Carboxypeptidase</keyword>
<comment type="subcellular location">
    <subcellularLocation>
        <location evidence="1">Cell outer membrane</location>
        <topology evidence="1">Multi-pass membrane protein</topology>
    </subcellularLocation>
</comment>
<keyword evidence="9" id="KW-0378">Hydrolase</keyword>
<dbReference type="Pfam" id="PF25183">
    <property type="entry name" value="OMP_b-brl_4"/>
    <property type="match status" value="1"/>
</dbReference>
<keyword evidence="6" id="KW-0998">Cell outer membrane</keyword>
<dbReference type="Pfam" id="PF13620">
    <property type="entry name" value="CarboxypepD_reg"/>
    <property type="match status" value="1"/>
</dbReference>
<dbReference type="Proteomes" id="UP000249720">
    <property type="component" value="Unassembled WGS sequence"/>
</dbReference>
<organism evidence="9 10">
    <name type="scientific">Hydrotalea sandarakina</name>
    <dbReference type="NCBI Taxonomy" id="1004304"/>
    <lineage>
        <taxon>Bacteria</taxon>
        <taxon>Pseudomonadati</taxon>
        <taxon>Bacteroidota</taxon>
        <taxon>Chitinophagia</taxon>
        <taxon>Chitinophagales</taxon>
        <taxon>Chitinophagaceae</taxon>
        <taxon>Hydrotalea</taxon>
    </lineage>
</organism>
<evidence type="ECO:0000256" key="3">
    <source>
        <dbReference type="ARBA" id="ARBA00022452"/>
    </source>
</evidence>
<reference evidence="9 10" key="1">
    <citation type="submission" date="2018-06" db="EMBL/GenBank/DDBJ databases">
        <title>Genomic Encyclopedia of Archaeal and Bacterial Type Strains, Phase II (KMG-II): from individual species to whole genera.</title>
        <authorList>
            <person name="Goeker M."/>
        </authorList>
    </citation>
    <scope>NUCLEOTIDE SEQUENCE [LARGE SCALE GENOMIC DNA]</scope>
    <source>
        <strain evidence="9 10">DSM 23241</strain>
    </source>
</reference>
<feature type="chain" id="PRO_5015873399" evidence="7">
    <location>
        <begin position="24"/>
        <end position="1096"/>
    </location>
</feature>
<evidence type="ECO:0000256" key="1">
    <source>
        <dbReference type="ARBA" id="ARBA00004571"/>
    </source>
</evidence>
<keyword evidence="3" id="KW-1134">Transmembrane beta strand</keyword>
<keyword evidence="4" id="KW-0812">Transmembrane</keyword>
<dbReference type="SUPFAM" id="SSF49464">
    <property type="entry name" value="Carboxypeptidase regulatory domain-like"/>
    <property type="match status" value="1"/>
</dbReference>
<keyword evidence="9" id="KW-0645">Protease</keyword>
<dbReference type="GO" id="GO:0015344">
    <property type="term" value="F:siderophore uptake transmembrane transporter activity"/>
    <property type="evidence" value="ECO:0007669"/>
    <property type="project" value="TreeGrafter"/>
</dbReference>
<feature type="signal peptide" evidence="7">
    <location>
        <begin position="1"/>
        <end position="23"/>
    </location>
</feature>
<keyword evidence="5" id="KW-0472">Membrane</keyword>
<evidence type="ECO:0000313" key="10">
    <source>
        <dbReference type="Proteomes" id="UP000249720"/>
    </source>
</evidence>
<evidence type="ECO:0000256" key="5">
    <source>
        <dbReference type="ARBA" id="ARBA00023136"/>
    </source>
</evidence>
<dbReference type="AlphaFoldDB" id="A0A2W7S9A7"/>
<accession>A0A2W7S9A7</accession>
<gene>
    <name evidence="9" type="ORF">LX80_01318</name>
</gene>
<dbReference type="InterPro" id="IPR057601">
    <property type="entry name" value="Oar-like_b-barrel"/>
</dbReference>
<evidence type="ECO:0000256" key="2">
    <source>
        <dbReference type="ARBA" id="ARBA00022448"/>
    </source>
</evidence>
<dbReference type="PANTHER" id="PTHR30069">
    <property type="entry name" value="TONB-DEPENDENT OUTER MEMBRANE RECEPTOR"/>
    <property type="match status" value="1"/>
</dbReference>
<protein>
    <submittedName>
        <fullName evidence="9">Carboxypeptidase family protein</fullName>
    </submittedName>
</protein>
<keyword evidence="10" id="KW-1185">Reference proteome</keyword>
<evidence type="ECO:0000259" key="8">
    <source>
        <dbReference type="Pfam" id="PF25183"/>
    </source>
</evidence>
<dbReference type="SUPFAM" id="SSF56935">
    <property type="entry name" value="Porins"/>
    <property type="match status" value="1"/>
</dbReference>
<feature type="domain" description="TonB-dependent transporter Oar-like beta-barrel" evidence="8">
    <location>
        <begin position="236"/>
        <end position="1034"/>
    </location>
</feature>
<keyword evidence="2" id="KW-0813">Transport</keyword>
<dbReference type="InterPro" id="IPR008969">
    <property type="entry name" value="CarboxyPept-like_regulatory"/>
</dbReference>
<sequence>MLSKKLLRVLVLLLLCLPVTLFAQVTTSSIKGFVKMQDGKPLEGVSITATHIPSGTVYTTVSRKSGEYTLPNVRIGGPYKIEFKYVGLRPEVVEDFYLNLGEPYIANVTMQDATNNLTEVVVASQARKINTDRTGASTQISQRQLSTLPTISRSITDFTRITPQANGNSFAGRDGRYNNVVVDGANLNNNFGLSSDPLPGGGNQPISLDAIEEVSVNIAPYDVRQSGFTGAGIFAVTKSGTNTFHGSAYTLYRNQDYNGKKVGSVTLTNPAPSTKKIYGFTLGGPIIKNKLFFFANYEHEENTSPGITYSPTGGSGTGNISQTPIDSLKKLSDFLKNTYNYDPGAYDNFPNFVAANHKLLLKVDWNINKVHKLSVKYNELVGTDMNPLNGSSIPNAAPFSVVGASGQISRLPNNRFSLRSMAFSNSNYGFNHLVRSGAVELNSSFNSRFSNQFIATITKIRDTRTIPGGQVFPTIDIFNNNGQNYMSAGNDPFTRNNDVINDIYNATDNFTYYAGKHTLTFGATYEYQRVGNMFMPGASSYYAYNSLSDFMNNRAPVFFSYTFSLVPGTPAPYSADLKIGQLGIYAQDEFNVNDKLKITYGLRIDKPVYPQQPLANPNIAALTFPDKNGNPTHYSTGQWPKSTLYFSPRVGFRYKIDEENLVFRGGTGLFTGRIPFVFLTNMPSNSFMYQSGQAVNNPAQLQNFLFNPNPDAYLSKFNPTPGALPNNANIVLIDPNFKFPQVWRTNLAFDKKLGKGWLITTEFLYTKDVNAVVMRNANLKNPDATINGIDYRGRFSSVAARNVYSNLNTAIVLENTTLGSSGSATFQIQKAAAKGFYGSFAYTASFASEVSANPGSQATSVWNSNATTGTPNTVQLATSSYVTPHRFIGTLSYRWEYLNHMATTISIFGQLAKQNNYSYVYQGDINNDGLSGIDLMYIPKDPSQVLFVTNSGTYNGVAYSYTPAQQAAAFQQFVQNTPYLRNNKGKDAERNAAYLPWLSTFDVRILQDFYAKVGERKHTLQLSVDILNAGNLINKMWGVRQQTTTTQPLIFNGLNSQGQPTFKMQTLNGQLLTKPWQNTLTTASTWGMQLGLRYFF</sequence>
<evidence type="ECO:0000256" key="6">
    <source>
        <dbReference type="ARBA" id="ARBA00023237"/>
    </source>
</evidence>
<evidence type="ECO:0000256" key="7">
    <source>
        <dbReference type="SAM" id="SignalP"/>
    </source>
</evidence>
<dbReference type="InterPro" id="IPR036942">
    <property type="entry name" value="Beta-barrel_TonB_sf"/>
</dbReference>
<proteinExistence type="predicted"/>
<keyword evidence="7" id="KW-0732">Signal</keyword>
<evidence type="ECO:0000256" key="4">
    <source>
        <dbReference type="ARBA" id="ARBA00022692"/>
    </source>
</evidence>
<dbReference type="GO" id="GO:0009279">
    <property type="term" value="C:cell outer membrane"/>
    <property type="evidence" value="ECO:0007669"/>
    <property type="project" value="UniProtKB-SubCell"/>
</dbReference>
<evidence type="ECO:0000313" key="9">
    <source>
        <dbReference type="EMBL" id="PZX63667.1"/>
    </source>
</evidence>
<dbReference type="Gene3D" id="2.40.170.20">
    <property type="entry name" value="TonB-dependent receptor, beta-barrel domain"/>
    <property type="match status" value="1"/>
</dbReference>
<name>A0A2W7S9A7_9BACT</name>
<dbReference type="PANTHER" id="PTHR30069:SF46">
    <property type="entry name" value="OAR PROTEIN"/>
    <property type="match status" value="1"/>
</dbReference>
<dbReference type="OrthoDB" id="9768147at2"/>
<dbReference type="GO" id="GO:0044718">
    <property type="term" value="P:siderophore transmembrane transport"/>
    <property type="evidence" value="ECO:0007669"/>
    <property type="project" value="TreeGrafter"/>
</dbReference>
<dbReference type="RefSeq" id="WP_111294470.1">
    <property type="nucleotide sequence ID" value="NZ_QKZV01000003.1"/>
</dbReference>
<dbReference type="Gene3D" id="2.60.40.1120">
    <property type="entry name" value="Carboxypeptidase-like, regulatory domain"/>
    <property type="match status" value="1"/>
</dbReference>